<feature type="compositionally biased region" description="Acidic residues" evidence="1">
    <location>
        <begin position="202"/>
        <end position="211"/>
    </location>
</feature>
<evidence type="ECO:0000313" key="2">
    <source>
        <dbReference type="EMBL" id="MCH6471891.1"/>
    </source>
</evidence>
<reference evidence="2 3" key="1">
    <citation type="submission" date="2022-03" db="EMBL/GenBank/DDBJ databases">
        <title>Sinomonas sp. isolated from a soil.</title>
        <authorList>
            <person name="Han J."/>
            <person name="Kim D.-U."/>
        </authorList>
    </citation>
    <scope>NUCLEOTIDE SEQUENCE [LARGE SCALE GENOMIC DNA]</scope>
    <source>
        <strain evidence="2 3">5-5</strain>
    </source>
</reference>
<protein>
    <submittedName>
        <fullName evidence="2">Uncharacterized protein</fullName>
    </submittedName>
</protein>
<sequence length="444" mass="47456">MQYRPDSEPSGSNPHALEHFRSIDASELRPGQRLVLPDGEGTAEIIEIDTVLDDYDNPALYFAILDNHLNLRVAHGTSARIVAARPSRPADLLFSGPAATGAEKAGAETAGRETAKPASAGAKGADAHQDKGPFDPAYAAIWGGETADDDLRAKAEGRHFQSYPLGGAGQTDDDGGPTGSGTGDDENRAGTTAAGAASSDPTEAEGDEPEQPETTITLDTGDVVVVPGKARPSTGGPSAAQLQLIPQLEGHPEDLIRHIDAVHPGRHAIHELCERLAKGINTKSGACLQDLRELAYELYVSQNDPENAQKVADLLTVVPFDGNPGRWASVESGLALAAHLSRERGEDARSAVYSELLRAPETAEKDPFRAQMAARVRQRTLNEPNLYDKEVSRAAETGDEAEERSWRILRLDTLLHLRAHGGSEAFDGAELDRRIKIELDAIKH</sequence>
<dbReference type="EMBL" id="JAKZBV010000001">
    <property type="protein sequence ID" value="MCH6471891.1"/>
    <property type="molecule type" value="Genomic_DNA"/>
</dbReference>
<dbReference type="RefSeq" id="WP_241055820.1">
    <property type="nucleotide sequence ID" value="NZ_JAKZBV010000001.1"/>
</dbReference>
<dbReference type="InterPro" id="IPR046553">
    <property type="entry name" value="DUF6707"/>
</dbReference>
<accession>A0ABS9U5C5</accession>
<name>A0ABS9U5C5_9MICC</name>
<gene>
    <name evidence="2" type="ORF">L0M17_18285</name>
</gene>
<comment type="caution">
    <text evidence="2">The sequence shown here is derived from an EMBL/GenBank/DDBJ whole genome shotgun (WGS) entry which is preliminary data.</text>
</comment>
<feature type="region of interest" description="Disordered" evidence="1">
    <location>
        <begin position="103"/>
        <end position="139"/>
    </location>
</feature>
<organism evidence="2 3">
    <name type="scientific">Sinomonas terrae</name>
    <dbReference type="NCBI Taxonomy" id="2908838"/>
    <lineage>
        <taxon>Bacteria</taxon>
        <taxon>Bacillati</taxon>
        <taxon>Actinomycetota</taxon>
        <taxon>Actinomycetes</taxon>
        <taxon>Micrococcales</taxon>
        <taxon>Micrococcaceae</taxon>
        <taxon>Sinomonas</taxon>
    </lineage>
</organism>
<dbReference type="Pfam" id="PF20453">
    <property type="entry name" value="DUF6707"/>
    <property type="match status" value="1"/>
</dbReference>
<feature type="compositionally biased region" description="Low complexity" evidence="1">
    <location>
        <begin position="189"/>
        <end position="199"/>
    </location>
</feature>
<feature type="region of interest" description="Disordered" evidence="1">
    <location>
        <begin position="161"/>
        <end position="239"/>
    </location>
</feature>
<evidence type="ECO:0000256" key="1">
    <source>
        <dbReference type="SAM" id="MobiDB-lite"/>
    </source>
</evidence>
<dbReference type="Proteomes" id="UP001202922">
    <property type="component" value="Unassembled WGS sequence"/>
</dbReference>
<proteinExistence type="predicted"/>
<keyword evidence="3" id="KW-1185">Reference proteome</keyword>
<evidence type="ECO:0000313" key="3">
    <source>
        <dbReference type="Proteomes" id="UP001202922"/>
    </source>
</evidence>